<dbReference type="OrthoDB" id="9802640at2"/>
<evidence type="ECO:0000313" key="5">
    <source>
        <dbReference type="Proteomes" id="UP000254978"/>
    </source>
</evidence>
<organism evidence="4 5">
    <name type="scientific">Mycolicibacterium tokaiense</name>
    <dbReference type="NCBI Taxonomy" id="39695"/>
    <lineage>
        <taxon>Bacteria</taxon>
        <taxon>Bacillati</taxon>
        <taxon>Actinomycetota</taxon>
        <taxon>Actinomycetes</taxon>
        <taxon>Mycobacteriales</taxon>
        <taxon>Mycobacteriaceae</taxon>
        <taxon>Mycolicibacterium</taxon>
    </lineage>
</organism>
<reference evidence="4 5" key="1">
    <citation type="submission" date="2018-06" db="EMBL/GenBank/DDBJ databases">
        <authorList>
            <consortium name="Pathogen Informatics"/>
            <person name="Doyle S."/>
        </authorList>
    </citation>
    <scope>NUCLEOTIDE SEQUENCE [LARGE SCALE GENOMIC DNA]</scope>
    <source>
        <strain evidence="4 5">NCTC10821</strain>
    </source>
</reference>
<dbReference type="AlphaFoldDB" id="A0A378TKD5"/>
<name>A0A378TKD5_9MYCO</name>
<dbReference type="GO" id="GO:0004519">
    <property type="term" value="F:endonuclease activity"/>
    <property type="evidence" value="ECO:0007669"/>
    <property type="project" value="UniProtKB-KW"/>
</dbReference>
<evidence type="ECO:0000259" key="3">
    <source>
        <dbReference type="Pfam" id="PF26345"/>
    </source>
</evidence>
<dbReference type="Pfam" id="PF13020">
    <property type="entry name" value="NOV_C"/>
    <property type="match status" value="1"/>
</dbReference>
<keyword evidence="4" id="KW-0378">Hydrolase</keyword>
<keyword evidence="4" id="KW-0255">Endonuclease</keyword>
<dbReference type="RefSeq" id="WP_115279740.1">
    <property type="nucleotide sequence ID" value="NZ_AP022600.1"/>
</dbReference>
<sequence length="408" mass="44893">MAFADIRSEHVLGAIALLGDPAEGPRLLEELHFGEARSYRLVYKGKFFDSKPVVGIAHGLVTGDYLTSADFTGGYRGAEPVLRRLGFHVDYGFLYVMTKLRVDRTHGRPAPYQYVVLLWAISRVLGGGPRMVPFKDAREELAQLLAPFAVATTAPDLVMPWIALASAPRTAVGDWLWDLETPNPPEKVTDAQVKSLNLSAGLSEEFARYIKSLDRSSFVEALIDVVATKIGSERAYLPLLERLGFMDTAPFTGSREDPIADVQGAIEELANPRRKRFGRLLTAAQNKAIEVRAVQVVREHFEIELGYSTEDVGATESYDVWATKGDAIVMVEVKGTTTSGASVILTRNEVSLHRGQHPANALAVVHSIRLDREAEEPTASGGELQLWMPWSIDEADLSPLAYEYRTGL</sequence>
<feature type="domain" description="ScoMcrA-like N-terminal head" evidence="3">
    <location>
        <begin position="5"/>
        <end position="90"/>
    </location>
</feature>
<dbReference type="InterPro" id="IPR058807">
    <property type="entry name" value="ScoMcrA_N"/>
</dbReference>
<evidence type="ECO:0000313" key="4">
    <source>
        <dbReference type="EMBL" id="STZ60637.1"/>
    </source>
</evidence>
<evidence type="ECO:0000259" key="2">
    <source>
        <dbReference type="Pfam" id="PF26340"/>
    </source>
</evidence>
<protein>
    <submittedName>
        <fullName evidence="4">HNH endonuclease</fullName>
    </submittedName>
</protein>
<keyword evidence="4" id="KW-0540">Nuclease</keyword>
<keyword evidence="5" id="KW-1185">Reference proteome</keyword>
<dbReference type="Proteomes" id="UP000254978">
    <property type="component" value="Unassembled WGS sequence"/>
</dbReference>
<feature type="domain" description="Protein NO VEIN C-terminal" evidence="1">
    <location>
        <begin position="290"/>
        <end position="368"/>
    </location>
</feature>
<dbReference type="Pfam" id="PF26340">
    <property type="entry name" value="DNA-SBD_ScoMcrA"/>
    <property type="match status" value="1"/>
</dbReference>
<evidence type="ECO:0000259" key="1">
    <source>
        <dbReference type="Pfam" id="PF13020"/>
    </source>
</evidence>
<dbReference type="InterPro" id="IPR024975">
    <property type="entry name" value="NOV_C"/>
</dbReference>
<dbReference type="EMBL" id="UGQT01000001">
    <property type="protein sequence ID" value="STZ60637.1"/>
    <property type="molecule type" value="Genomic_DNA"/>
</dbReference>
<dbReference type="InterPro" id="IPR058813">
    <property type="entry name" value="DNA-SBD_ScoMcrA"/>
</dbReference>
<accession>A0A378TKD5</accession>
<feature type="domain" description="ScoMcrA-like DNA sulfur-binding" evidence="2">
    <location>
        <begin position="96"/>
        <end position="245"/>
    </location>
</feature>
<proteinExistence type="predicted"/>
<gene>
    <name evidence="4" type="ORF">NCTC10821_04180</name>
</gene>
<dbReference type="Pfam" id="PF26345">
    <property type="entry name" value="ScoMcrA_N"/>
    <property type="match status" value="1"/>
</dbReference>